<reference evidence="1 2" key="1">
    <citation type="journal article" date="2022" name="Plant J.">
        <title>Chromosome-level genome of Camellia lanceoleosa provides a valuable resource for understanding genome evolution and self-incompatibility.</title>
        <authorList>
            <person name="Gong W."/>
            <person name="Xiao S."/>
            <person name="Wang L."/>
            <person name="Liao Z."/>
            <person name="Chang Y."/>
            <person name="Mo W."/>
            <person name="Hu G."/>
            <person name="Li W."/>
            <person name="Zhao G."/>
            <person name="Zhu H."/>
            <person name="Hu X."/>
            <person name="Ji K."/>
            <person name="Xiang X."/>
            <person name="Song Q."/>
            <person name="Yuan D."/>
            <person name="Jin S."/>
            <person name="Zhang L."/>
        </authorList>
    </citation>
    <scope>NUCLEOTIDE SEQUENCE [LARGE SCALE GENOMIC DNA]</scope>
    <source>
        <strain evidence="1">SQ_2022a</strain>
    </source>
</reference>
<protein>
    <submittedName>
        <fullName evidence="1">Uncharacterized protein</fullName>
    </submittedName>
</protein>
<sequence>MASIAKFSYHRLRHEGGFDDEDDEDRIRERVIGRAKSWSRFRKVHTRKRLRIRIPILNRFLKRKARQVMVSWTKVLKRLKESQSHFGDLFAGNYLFLQVTPTPLKCVDRSLKAHHHHHHHHHDLHGLSSTSRYSVQRIGQ</sequence>
<proteinExistence type="predicted"/>
<dbReference type="Proteomes" id="UP001060215">
    <property type="component" value="Chromosome 2"/>
</dbReference>
<keyword evidence="2" id="KW-1185">Reference proteome</keyword>
<comment type="caution">
    <text evidence="1">The sequence shown here is derived from an EMBL/GenBank/DDBJ whole genome shotgun (WGS) entry which is preliminary data.</text>
</comment>
<organism evidence="1 2">
    <name type="scientific">Camellia lanceoleosa</name>
    <dbReference type="NCBI Taxonomy" id="1840588"/>
    <lineage>
        <taxon>Eukaryota</taxon>
        <taxon>Viridiplantae</taxon>
        <taxon>Streptophyta</taxon>
        <taxon>Embryophyta</taxon>
        <taxon>Tracheophyta</taxon>
        <taxon>Spermatophyta</taxon>
        <taxon>Magnoliopsida</taxon>
        <taxon>eudicotyledons</taxon>
        <taxon>Gunneridae</taxon>
        <taxon>Pentapetalae</taxon>
        <taxon>asterids</taxon>
        <taxon>Ericales</taxon>
        <taxon>Theaceae</taxon>
        <taxon>Camellia</taxon>
    </lineage>
</organism>
<accession>A0ACC0HXF9</accession>
<dbReference type="EMBL" id="CM045759">
    <property type="protein sequence ID" value="KAI8017866.1"/>
    <property type="molecule type" value="Genomic_DNA"/>
</dbReference>
<name>A0ACC0HXF9_9ERIC</name>
<evidence type="ECO:0000313" key="1">
    <source>
        <dbReference type="EMBL" id="KAI8017866.1"/>
    </source>
</evidence>
<gene>
    <name evidence="1" type="ORF">LOK49_LG04G03596</name>
</gene>
<evidence type="ECO:0000313" key="2">
    <source>
        <dbReference type="Proteomes" id="UP001060215"/>
    </source>
</evidence>